<evidence type="ECO:0000259" key="4">
    <source>
        <dbReference type="PROSITE" id="PS51900"/>
    </source>
</evidence>
<reference evidence="5 6" key="1">
    <citation type="submission" date="2021-07" db="EMBL/GenBank/DDBJ databases">
        <title>Mesonia aestuariivivens sp. nov., isolated from a tidal flat.</title>
        <authorList>
            <person name="Kim Y.-O."/>
            <person name="Yoon J.-H."/>
        </authorList>
    </citation>
    <scope>NUCLEOTIDE SEQUENCE [LARGE SCALE GENOMIC DNA]</scope>
    <source>
        <strain evidence="5 6">JHPTF-M18</strain>
    </source>
</reference>
<dbReference type="InterPro" id="IPR025269">
    <property type="entry name" value="SAM-like_dom"/>
</dbReference>
<dbReference type="PROSITE" id="PS51898">
    <property type="entry name" value="TYR_RECOMBINASE"/>
    <property type="match status" value="1"/>
</dbReference>
<comment type="caution">
    <text evidence="5">The sequence shown here is derived from an EMBL/GenBank/DDBJ whole genome shotgun (WGS) entry which is preliminary data.</text>
</comment>
<evidence type="ECO:0000313" key="6">
    <source>
        <dbReference type="Proteomes" id="UP000719267"/>
    </source>
</evidence>
<dbReference type="PANTHER" id="PTHR30349:SF64">
    <property type="entry name" value="PROPHAGE INTEGRASE INTD-RELATED"/>
    <property type="match status" value="1"/>
</dbReference>
<dbReference type="InterPro" id="IPR002104">
    <property type="entry name" value="Integrase_catalytic"/>
</dbReference>
<dbReference type="InterPro" id="IPR044068">
    <property type="entry name" value="CB"/>
</dbReference>
<evidence type="ECO:0000256" key="1">
    <source>
        <dbReference type="ARBA" id="ARBA00022908"/>
    </source>
</evidence>
<dbReference type="EMBL" id="JAHWDF010000004">
    <property type="protein sequence ID" value="MBW2961310.1"/>
    <property type="molecule type" value="Genomic_DNA"/>
</dbReference>
<dbReference type="Pfam" id="PF17293">
    <property type="entry name" value="Arm-DNA-bind_5"/>
    <property type="match status" value="1"/>
</dbReference>
<feature type="domain" description="Core-binding (CB)" evidence="4">
    <location>
        <begin position="111"/>
        <end position="205"/>
    </location>
</feature>
<dbReference type="InterPro" id="IPR035386">
    <property type="entry name" value="Arm-DNA-bind_5"/>
</dbReference>
<keyword evidence="2" id="KW-0238">DNA-binding</keyword>
<name>A0ABS6W0D2_9FLAO</name>
<keyword evidence="1" id="KW-0229">DNA integration</keyword>
<dbReference type="RefSeq" id="WP_219039590.1">
    <property type="nucleotide sequence ID" value="NZ_JAHWDF010000004.1"/>
</dbReference>
<evidence type="ECO:0000256" key="2">
    <source>
        <dbReference type="PROSITE-ProRule" id="PRU01248"/>
    </source>
</evidence>
<dbReference type="Proteomes" id="UP000719267">
    <property type="component" value="Unassembled WGS sequence"/>
</dbReference>
<evidence type="ECO:0000313" key="5">
    <source>
        <dbReference type="EMBL" id="MBW2961310.1"/>
    </source>
</evidence>
<protein>
    <submittedName>
        <fullName evidence="5">Site-specific integrase</fullName>
    </submittedName>
</protein>
<dbReference type="PROSITE" id="PS51900">
    <property type="entry name" value="CB"/>
    <property type="match status" value="1"/>
</dbReference>
<dbReference type="PANTHER" id="PTHR30349">
    <property type="entry name" value="PHAGE INTEGRASE-RELATED"/>
    <property type="match status" value="1"/>
</dbReference>
<keyword evidence="6" id="KW-1185">Reference proteome</keyword>
<proteinExistence type="predicted"/>
<dbReference type="InterPro" id="IPR050090">
    <property type="entry name" value="Tyrosine_recombinase_XerCD"/>
</dbReference>
<gene>
    <name evidence="5" type="ORF">KW502_05810</name>
</gene>
<feature type="domain" description="Tyr recombinase" evidence="3">
    <location>
        <begin position="227"/>
        <end position="419"/>
    </location>
</feature>
<dbReference type="Pfam" id="PF13102">
    <property type="entry name" value="Phage_int_SAM_5"/>
    <property type="match status" value="1"/>
</dbReference>
<sequence length="427" mass="50175">MYFFLKEPNSNKDTIIYLIYYLKHEGKNFKYSTGQKISPDDWDPVNRLPKTKRGAAGVKNKHISSVLSNYSSLLDDTVQDFERRNEVLTRAELKSTFDFEFKKKAKDEEIIYFSDFIKDFNDNHIDQVILKSTNRKLSERTKKGYKTALIGLQKFEKKYKKVLLKDLTLNFHSKFMNFLYDEENLATNTVGFYIKNLKSLAKHADRMGLKINDQILSSDFFVPEEKSESVYLTIDEIEKLFNKDFYDRPRYQNVRDWAIIGCWTGLRVSDWDKFGGIENGYIKIMPKKTQYTSGKEVVIPIHWQIQKILDKRGLPEKVSDVEFNRIFKDVCGAADIDYEVYGSRRSKKSKNRLEKGMIAKNDLVSSHTCRRSFATNNYLMGIDTLTIMQVTGHTTEKSFLRYIKVTPDQHAKRLKEKWDKYYSEAKK</sequence>
<accession>A0ABS6W0D2</accession>
<organism evidence="5 6">
    <name type="scientific">Mesonia aestuariivivens</name>
    <dbReference type="NCBI Taxonomy" id="2796128"/>
    <lineage>
        <taxon>Bacteria</taxon>
        <taxon>Pseudomonadati</taxon>
        <taxon>Bacteroidota</taxon>
        <taxon>Flavobacteriia</taxon>
        <taxon>Flavobacteriales</taxon>
        <taxon>Flavobacteriaceae</taxon>
        <taxon>Mesonia</taxon>
    </lineage>
</organism>
<evidence type="ECO:0000259" key="3">
    <source>
        <dbReference type="PROSITE" id="PS51898"/>
    </source>
</evidence>